<evidence type="ECO:0000313" key="2">
    <source>
        <dbReference type="Proteomes" id="UP000827976"/>
    </source>
</evidence>
<evidence type="ECO:0000313" key="1">
    <source>
        <dbReference type="EMBL" id="KAH7670917.1"/>
    </source>
</evidence>
<organism evidence="1 2">
    <name type="scientific">Dioscorea alata</name>
    <name type="common">Purple yam</name>
    <dbReference type="NCBI Taxonomy" id="55571"/>
    <lineage>
        <taxon>Eukaryota</taxon>
        <taxon>Viridiplantae</taxon>
        <taxon>Streptophyta</taxon>
        <taxon>Embryophyta</taxon>
        <taxon>Tracheophyta</taxon>
        <taxon>Spermatophyta</taxon>
        <taxon>Magnoliopsida</taxon>
        <taxon>Liliopsida</taxon>
        <taxon>Dioscoreales</taxon>
        <taxon>Dioscoreaceae</taxon>
        <taxon>Dioscorea</taxon>
    </lineage>
</organism>
<dbReference type="EMBL" id="CM037020">
    <property type="protein sequence ID" value="KAH7670917.1"/>
    <property type="molecule type" value="Genomic_DNA"/>
</dbReference>
<keyword evidence="2" id="KW-1185">Reference proteome</keyword>
<accession>A0ACB7VBD2</accession>
<comment type="caution">
    <text evidence="1">The sequence shown here is derived from an EMBL/GenBank/DDBJ whole genome shotgun (WGS) entry which is preliminary data.</text>
</comment>
<reference evidence="2" key="1">
    <citation type="journal article" date="2022" name="Nat. Commun.">
        <title>Chromosome evolution and the genetic basis of agronomically important traits in greater yam.</title>
        <authorList>
            <person name="Bredeson J.V."/>
            <person name="Lyons J.B."/>
            <person name="Oniyinde I.O."/>
            <person name="Okereke N.R."/>
            <person name="Kolade O."/>
            <person name="Nnabue I."/>
            <person name="Nwadili C.O."/>
            <person name="Hribova E."/>
            <person name="Parker M."/>
            <person name="Nwogha J."/>
            <person name="Shu S."/>
            <person name="Carlson J."/>
            <person name="Kariba R."/>
            <person name="Muthemba S."/>
            <person name="Knop K."/>
            <person name="Barton G.J."/>
            <person name="Sherwood A.V."/>
            <person name="Lopez-Montes A."/>
            <person name="Asiedu R."/>
            <person name="Jamnadass R."/>
            <person name="Muchugi A."/>
            <person name="Goodstein D."/>
            <person name="Egesi C.N."/>
            <person name="Featherston J."/>
            <person name="Asfaw A."/>
            <person name="Simpson G.G."/>
            <person name="Dolezel J."/>
            <person name="Hendre P.S."/>
            <person name="Van Deynze A."/>
            <person name="Kumar P.L."/>
            <person name="Obidiegwu J.E."/>
            <person name="Bhattacharjee R."/>
            <person name="Rokhsar D.S."/>
        </authorList>
    </citation>
    <scope>NUCLEOTIDE SEQUENCE [LARGE SCALE GENOMIC DNA]</scope>
    <source>
        <strain evidence="2">cv. TDa95/00328</strain>
    </source>
</reference>
<dbReference type="Proteomes" id="UP000827976">
    <property type="component" value="Chromosome 10"/>
</dbReference>
<name>A0ACB7VBD2_DIOAL</name>
<protein>
    <submittedName>
        <fullName evidence="1">Uncharacterized protein</fullName>
    </submittedName>
</protein>
<sequence length="435" mass="49908">MAMNHANQRVERIPSRNQFRLTNRNKFEAVFPEQETRDVEIENDLNSANGITNTKHCKSSSFLIYDCSLDSWNLSSMLSLFEKSSECLESGEDNCMFDGSKISPMEESSLFLDGTLEGDNDEEVEDEENTVIWLKNLVENEAKDYSPRCFESGDSSVLSSCTSLSTCDDMTSYVHDSCSLLDLEVEDSELTWEREQGYDVFELNDFPSPSYKASIHLSFGSKTDETNSSCSEVSDSDEPLFWPFDQSTYRHSEFQDFICISPRRDVKPSMFPVLTKSKSDRWILHQQSNHSRSRKNDQECDKRMVFNSTPVLYSSKDKFIGSSNAIKKKVTTPSRLSISIQSFSDQHPNNTNTKEKLHKLKIHTQKHHVDVFQDFVAEQVPIEKLVGLNEFDGHEGVELEFDETQFSLLRSPRRNVNQTIPLIDNEQFIVNSDKE</sequence>
<proteinExistence type="predicted"/>
<gene>
    <name evidence="1" type="ORF">IHE45_10G060400</name>
</gene>